<evidence type="ECO:0000313" key="5">
    <source>
        <dbReference type="EMBL" id="APG25497.1"/>
    </source>
</evidence>
<dbReference type="GO" id="GO:0016757">
    <property type="term" value="F:glycosyltransferase activity"/>
    <property type="evidence" value="ECO:0007669"/>
    <property type="project" value="UniProtKB-KW"/>
</dbReference>
<dbReference type="InterPro" id="IPR050834">
    <property type="entry name" value="Glycosyltransf_2"/>
</dbReference>
<dbReference type="Gene3D" id="3.90.550.10">
    <property type="entry name" value="Spore Coat Polysaccharide Biosynthesis Protein SpsA, Chain A"/>
    <property type="match status" value="1"/>
</dbReference>
<comment type="similarity">
    <text evidence="1">Belongs to the glycosyltransferase 2 family.</text>
</comment>
<dbReference type="AlphaFoldDB" id="A0A1L3GHT8"/>
<dbReference type="CDD" id="cd00761">
    <property type="entry name" value="Glyco_tranf_GTA_type"/>
    <property type="match status" value="1"/>
</dbReference>
<dbReference type="STRING" id="29542.A6070_05060"/>
<name>A0A1L3GHT8_SYNAC</name>
<dbReference type="PANTHER" id="PTHR43685">
    <property type="entry name" value="GLYCOSYLTRANSFERASE"/>
    <property type="match status" value="1"/>
</dbReference>
<protein>
    <recommendedName>
        <fullName evidence="4">Glycosyltransferase 2-like domain-containing protein</fullName>
    </recommendedName>
</protein>
<dbReference type="EMBL" id="CP015518">
    <property type="protein sequence ID" value="APG25497.1"/>
    <property type="molecule type" value="Genomic_DNA"/>
</dbReference>
<dbReference type="Pfam" id="PF00535">
    <property type="entry name" value="Glycos_transf_2"/>
    <property type="match status" value="1"/>
</dbReference>
<evidence type="ECO:0000256" key="3">
    <source>
        <dbReference type="ARBA" id="ARBA00022679"/>
    </source>
</evidence>
<reference evidence="5 6" key="1">
    <citation type="journal article" date="2017" name="Genome Announc.">
        <title>Complete Genome Sequences of Two Acetylene-Fermenting Pelobacter acetylenicus Strains.</title>
        <authorList>
            <person name="Sutton J.M."/>
            <person name="Baesman S.M."/>
            <person name="Fierst J.L."/>
            <person name="Poret-Peterson A.T."/>
            <person name="Oremland R.S."/>
            <person name="Dunlap D.S."/>
            <person name="Akob D.M."/>
        </authorList>
    </citation>
    <scope>NUCLEOTIDE SEQUENCE [LARGE SCALE GENOMIC DNA]</scope>
    <source>
        <strain evidence="5 6">DSM 3247</strain>
    </source>
</reference>
<feature type="domain" description="Glycosyltransferase 2-like" evidence="4">
    <location>
        <begin position="46"/>
        <end position="159"/>
    </location>
</feature>
<evidence type="ECO:0000256" key="2">
    <source>
        <dbReference type="ARBA" id="ARBA00022676"/>
    </source>
</evidence>
<keyword evidence="2" id="KW-0328">Glycosyltransferase</keyword>
<keyword evidence="6" id="KW-1185">Reference proteome</keyword>
<dbReference type="Proteomes" id="UP000182264">
    <property type="component" value="Chromosome"/>
</dbReference>
<dbReference type="InterPro" id="IPR029044">
    <property type="entry name" value="Nucleotide-diphossugar_trans"/>
</dbReference>
<evidence type="ECO:0000313" key="6">
    <source>
        <dbReference type="Proteomes" id="UP000182264"/>
    </source>
</evidence>
<dbReference type="SUPFAM" id="SSF53448">
    <property type="entry name" value="Nucleotide-diphospho-sugar transferases"/>
    <property type="match status" value="1"/>
</dbReference>
<organism evidence="5 6">
    <name type="scientific">Syntrophotalea acetylenica</name>
    <name type="common">Pelobacter acetylenicus</name>
    <dbReference type="NCBI Taxonomy" id="29542"/>
    <lineage>
        <taxon>Bacteria</taxon>
        <taxon>Pseudomonadati</taxon>
        <taxon>Thermodesulfobacteriota</taxon>
        <taxon>Desulfuromonadia</taxon>
        <taxon>Desulfuromonadales</taxon>
        <taxon>Syntrophotaleaceae</taxon>
        <taxon>Syntrophotalea</taxon>
    </lineage>
</organism>
<keyword evidence="3" id="KW-0808">Transferase</keyword>
<dbReference type="PANTHER" id="PTHR43685:SF5">
    <property type="entry name" value="GLYCOSYLTRANSFERASE EPSE-RELATED"/>
    <property type="match status" value="1"/>
</dbReference>
<dbReference type="InterPro" id="IPR001173">
    <property type="entry name" value="Glyco_trans_2-like"/>
</dbReference>
<evidence type="ECO:0000256" key="1">
    <source>
        <dbReference type="ARBA" id="ARBA00006739"/>
    </source>
</evidence>
<evidence type="ECO:0000259" key="4">
    <source>
        <dbReference type="Pfam" id="PF00535"/>
    </source>
</evidence>
<gene>
    <name evidence="5" type="ORF">A7E75_11050</name>
</gene>
<sequence>MRGGVHRYAAQESLRIDAATAQKGRFRMKTSLYKKGSACLKTAPVTVITAVYNAERFLRETVESVSKQQLLPVQHLLVDDCSTDGSLDLARELEKEFPLVRVVSLETNGGYPAALNAGLREAASEYVGILDSDDIAMPHWLASVVPVLDGNPDIGSAGGGGVIMTHDGLVTGHAKYCSQAGDVTAEVMAGKYAILHPGSVHRRDFLLKTGGYNPRLRSAEDCDMFLNMASVARLVNVGELLIYYRRLPGSESRKTPEFAALAEAYLAQKAQMLSAGKSLPATNAELASLVNALAALPRLAPLVKGAYEYEMAEALRRGDRRLCASRFYFASAISGHKRFLCCRRALRCLMPRLKSTSEPKKA</sequence>
<accession>A0A1L3GHT8</accession>
<proteinExistence type="inferred from homology"/>